<dbReference type="Proteomes" id="UP000530424">
    <property type="component" value="Unassembled WGS sequence"/>
</dbReference>
<keyword evidence="4" id="KW-1185">Reference proteome</keyword>
<evidence type="ECO:0000313" key="4">
    <source>
        <dbReference type="Proteomes" id="UP000530424"/>
    </source>
</evidence>
<proteinExistence type="inferred from homology"/>
<dbReference type="RefSeq" id="WP_179667334.1">
    <property type="nucleotide sequence ID" value="NZ_JACCFP010000001.1"/>
</dbReference>
<gene>
    <name evidence="3" type="ORF">HNR19_001489</name>
</gene>
<protein>
    <submittedName>
        <fullName evidence="3">DNA processing protein</fullName>
    </submittedName>
</protein>
<dbReference type="PANTHER" id="PTHR43022:SF1">
    <property type="entry name" value="PROTEIN SMF"/>
    <property type="match status" value="1"/>
</dbReference>
<sequence length="390" mass="41659">MNVQPVLFQAPEPANLDQERRARLTLNLIAEPGDWAFLAVAHEIGGIAMLRAIHDDPRKHELLEAAAARLAEVDVDRTMEEADRLGLRFVIPGDDEWPGQVEDLYGHEPISERGGPPIGLWVKGPLRLDTLGESVAIVGSRSSTSYGESVAADIAAQLGHADVPIVSGAAYGIDYAAHRGALSTRAPTVAVLACGADRVYPTAHRQLLDHLGREHAVVSEAPPGHSPQRIRFLARNRLIAALSKGTVVVEAAYRSGAISTVNWAARLNRVVMGVPGPISVATSAGVHQLIRNHVATLVTSGDDVLELIGKAGEHVRDEPRGPDNPRDLLTFRERQVLDAVPVAQSAGVDSIAVVAGLGVAPVRRALEGLLQKGFVERDHSGWHLTDLAMT</sequence>
<reference evidence="3 4" key="1">
    <citation type="submission" date="2020-07" db="EMBL/GenBank/DDBJ databases">
        <title>Sequencing the genomes of 1000 actinobacteria strains.</title>
        <authorList>
            <person name="Klenk H.-P."/>
        </authorList>
    </citation>
    <scope>NUCLEOTIDE SEQUENCE [LARGE SCALE GENOMIC DNA]</scope>
    <source>
        <strain evidence="3 4">DSM 103833</strain>
    </source>
</reference>
<dbReference type="EMBL" id="JACCFP010000001">
    <property type="protein sequence ID" value="NYJ00791.1"/>
    <property type="molecule type" value="Genomic_DNA"/>
</dbReference>
<dbReference type="PANTHER" id="PTHR43022">
    <property type="entry name" value="PROTEIN SMF"/>
    <property type="match status" value="1"/>
</dbReference>
<organism evidence="3 4">
    <name type="scientific">Nocardioides thalensis</name>
    <dbReference type="NCBI Taxonomy" id="1914755"/>
    <lineage>
        <taxon>Bacteria</taxon>
        <taxon>Bacillati</taxon>
        <taxon>Actinomycetota</taxon>
        <taxon>Actinomycetes</taxon>
        <taxon>Propionibacteriales</taxon>
        <taxon>Nocardioidaceae</taxon>
        <taxon>Nocardioides</taxon>
    </lineage>
</organism>
<feature type="domain" description="Smf/DprA SLOG" evidence="2">
    <location>
        <begin position="89"/>
        <end position="307"/>
    </location>
</feature>
<dbReference type="SUPFAM" id="SSF46785">
    <property type="entry name" value="Winged helix' DNA-binding domain"/>
    <property type="match status" value="1"/>
</dbReference>
<accession>A0A853C0S3</accession>
<evidence type="ECO:0000256" key="1">
    <source>
        <dbReference type="ARBA" id="ARBA00006525"/>
    </source>
</evidence>
<dbReference type="InterPro" id="IPR057666">
    <property type="entry name" value="DrpA_SLOG"/>
</dbReference>
<dbReference type="Pfam" id="PF02481">
    <property type="entry name" value="DNA_processg_A"/>
    <property type="match status" value="1"/>
</dbReference>
<dbReference type="InterPro" id="IPR003488">
    <property type="entry name" value="DprA"/>
</dbReference>
<comment type="caution">
    <text evidence="3">The sequence shown here is derived from an EMBL/GenBank/DDBJ whole genome shotgun (WGS) entry which is preliminary data.</text>
</comment>
<name>A0A853C0S3_9ACTN</name>
<evidence type="ECO:0000259" key="2">
    <source>
        <dbReference type="Pfam" id="PF02481"/>
    </source>
</evidence>
<dbReference type="AlphaFoldDB" id="A0A853C0S3"/>
<dbReference type="InterPro" id="IPR036390">
    <property type="entry name" value="WH_DNA-bd_sf"/>
</dbReference>
<evidence type="ECO:0000313" key="3">
    <source>
        <dbReference type="EMBL" id="NYJ00791.1"/>
    </source>
</evidence>
<dbReference type="SUPFAM" id="SSF102405">
    <property type="entry name" value="MCP/YpsA-like"/>
    <property type="match status" value="1"/>
</dbReference>
<comment type="similarity">
    <text evidence="1">Belongs to the DprA/Smf family.</text>
</comment>
<dbReference type="NCBIfam" id="TIGR00732">
    <property type="entry name" value="dprA"/>
    <property type="match status" value="1"/>
</dbReference>
<dbReference type="GO" id="GO:0009294">
    <property type="term" value="P:DNA-mediated transformation"/>
    <property type="evidence" value="ECO:0007669"/>
    <property type="project" value="InterPro"/>
</dbReference>
<dbReference type="Gene3D" id="3.40.50.450">
    <property type="match status" value="1"/>
</dbReference>